<dbReference type="InterPro" id="IPR039424">
    <property type="entry name" value="SBP_5"/>
</dbReference>
<dbReference type="AlphaFoldDB" id="A0A1E5H1F9"/>
<evidence type="ECO:0000259" key="6">
    <source>
        <dbReference type="Pfam" id="PF00496"/>
    </source>
</evidence>
<evidence type="ECO:0000313" key="7">
    <source>
        <dbReference type="EMBL" id="OEG18645.1"/>
    </source>
</evidence>
<dbReference type="FunFam" id="3.10.105.10:FF:000001">
    <property type="entry name" value="Oligopeptide ABC transporter, oligopeptide-binding protein"/>
    <property type="match status" value="1"/>
</dbReference>
<evidence type="ECO:0000256" key="5">
    <source>
        <dbReference type="ARBA" id="ARBA00022856"/>
    </source>
</evidence>
<dbReference type="RefSeq" id="WP_069662494.1">
    <property type="nucleotide sequence ID" value="NZ_JBHUJJ010000002.1"/>
</dbReference>
<protein>
    <submittedName>
        <fullName evidence="7">ABC transporter substrate-binding protein</fullName>
    </submittedName>
</protein>
<comment type="subcellular location">
    <subcellularLocation>
        <location evidence="1">Cell envelope</location>
    </subcellularLocation>
</comment>
<comment type="caution">
    <text evidence="7">The sequence shown here is derived from an EMBL/GenBank/DDBJ whole genome shotgun (WGS) entry which is preliminary data.</text>
</comment>
<reference evidence="8" key="1">
    <citation type="submission" date="2016-09" db="EMBL/GenBank/DDBJ databases">
        <authorList>
            <person name="Gulvik C.A."/>
        </authorList>
    </citation>
    <scope>NUCLEOTIDE SEQUENCE [LARGE SCALE GENOMIC DNA]</scope>
    <source>
        <strain evidence="8">LMG 8895</strain>
    </source>
</reference>
<dbReference type="GO" id="GO:0015833">
    <property type="term" value="P:peptide transport"/>
    <property type="evidence" value="ECO:0007669"/>
    <property type="project" value="UniProtKB-KW"/>
</dbReference>
<keyword evidence="5" id="KW-0653">Protein transport</keyword>
<dbReference type="Gene3D" id="3.10.105.10">
    <property type="entry name" value="Dipeptide-binding Protein, Domain 3"/>
    <property type="match status" value="1"/>
</dbReference>
<accession>A0A1E5H1F9</accession>
<keyword evidence="3" id="KW-0813">Transport</keyword>
<dbReference type="PANTHER" id="PTHR30290">
    <property type="entry name" value="PERIPLASMIC BINDING COMPONENT OF ABC TRANSPORTER"/>
    <property type="match status" value="1"/>
</dbReference>
<dbReference type="EMBL" id="MIJY01000005">
    <property type="protein sequence ID" value="OEG18645.1"/>
    <property type="molecule type" value="Genomic_DNA"/>
</dbReference>
<dbReference type="PROSITE" id="PS51257">
    <property type="entry name" value="PROKAR_LIPOPROTEIN"/>
    <property type="match status" value="1"/>
</dbReference>
<dbReference type="InterPro" id="IPR030678">
    <property type="entry name" value="Peptide/Ni-bd"/>
</dbReference>
<comment type="similarity">
    <text evidence="2">Belongs to the bacterial solute-binding protein 5 family.</text>
</comment>
<keyword evidence="4" id="KW-0732">Signal</keyword>
<dbReference type="PIRSF" id="PIRSF002741">
    <property type="entry name" value="MppA"/>
    <property type="match status" value="1"/>
</dbReference>
<sequence>MKKILLISSLVLSIISIGGCSTFEKNNEESKSEIVDQVFKRVEAVELPTVDISLATDVVSHRALYNIYEGIYRFGKSNELVPAGAKEMAKISEDGLKYTIHLNEKAVWSDGKPVTAKDYVFSWQRSVDPATASEYAYMFSPIKNATKIISGELGRESLGIKAIGKYELGIELETATPYFQNLLAFPNFFPQREDIAKKYGNEYAKTSENTVYNGAFVLEDYKGPGVSTEWKYTKNDTYWDKDEVKLREIEVNVVKEAGTALSMYEDGQVDETYLSGELAQQNKENTDFVTVLQPNTFYLQFNLKKDQSILKNKNFRKAISYSINRELLANNILSNGSKAAYTYVPMGLSFSPLGDKDFVNTSRTKAVFDKKKAEECWNKVQKELNRKSIDLELLVTDTESAKRLSEYFQEEIQTLLKGIKINITSVPYAVSLDRLQSGEYDLALTGWSADYPDPMSFLNLLTTNNQLNYGGYSNKEYDTLVSEINDNLGTDVGLRWDKMIDANEIIMDEEPITPLFQLAKAYLRNPNVKGIEAHSIGAEFDYKNAEIVLK</sequence>
<evidence type="ECO:0000313" key="8">
    <source>
        <dbReference type="Proteomes" id="UP000095094"/>
    </source>
</evidence>
<name>A0A1E5H1F9_9ENTE</name>
<dbReference type="InterPro" id="IPR000914">
    <property type="entry name" value="SBP_5_dom"/>
</dbReference>
<evidence type="ECO:0000256" key="1">
    <source>
        <dbReference type="ARBA" id="ARBA00004196"/>
    </source>
</evidence>
<dbReference type="FunFam" id="3.90.76.10:FF:000001">
    <property type="entry name" value="Oligopeptide ABC transporter substrate-binding protein"/>
    <property type="match status" value="1"/>
</dbReference>
<dbReference type="GO" id="GO:1904680">
    <property type="term" value="F:peptide transmembrane transporter activity"/>
    <property type="evidence" value="ECO:0007669"/>
    <property type="project" value="TreeGrafter"/>
</dbReference>
<dbReference type="GO" id="GO:0030288">
    <property type="term" value="C:outer membrane-bounded periplasmic space"/>
    <property type="evidence" value="ECO:0007669"/>
    <property type="project" value="UniProtKB-ARBA"/>
</dbReference>
<keyword evidence="5" id="KW-0571">Peptide transport</keyword>
<dbReference type="Proteomes" id="UP000095094">
    <property type="component" value="Unassembled WGS sequence"/>
</dbReference>
<gene>
    <name evidence="7" type="ORF">BCR25_15695</name>
</gene>
<evidence type="ECO:0000256" key="2">
    <source>
        <dbReference type="ARBA" id="ARBA00005695"/>
    </source>
</evidence>
<keyword evidence="8" id="KW-1185">Reference proteome</keyword>
<dbReference type="Pfam" id="PF00496">
    <property type="entry name" value="SBP_bac_5"/>
    <property type="match status" value="1"/>
</dbReference>
<dbReference type="GO" id="GO:0043190">
    <property type="term" value="C:ATP-binding cassette (ABC) transporter complex"/>
    <property type="evidence" value="ECO:0007669"/>
    <property type="project" value="InterPro"/>
</dbReference>
<proteinExistence type="inferred from homology"/>
<organism evidence="7 8">
    <name type="scientific">Enterococcus termitis</name>
    <dbReference type="NCBI Taxonomy" id="332950"/>
    <lineage>
        <taxon>Bacteria</taxon>
        <taxon>Bacillati</taxon>
        <taxon>Bacillota</taxon>
        <taxon>Bacilli</taxon>
        <taxon>Lactobacillales</taxon>
        <taxon>Enterococcaceae</taxon>
        <taxon>Enterococcus</taxon>
    </lineage>
</organism>
<dbReference type="CDD" id="cd08504">
    <property type="entry name" value="PBP2_OppA"/>
    <property type="match status" value="1"/>
</dbReference>
<evidence type="ECO:0000256" key="4">
    <source>
        <dbReference type="ARBA" id="ARBA00022729"/>
    </source>
</evidence>
<feature type="domain" description="Solute-binding protein family 5" evidence="6">
    <location>
        <begin position="79"/>
        <end position="466"/>
    </location>
</feature>
<dbReference type="Gene3D" id="3.40.190.10">
    <property type="entry name" value="Periplasmic binding protein-like II"/>
    <property type="match status" value="1"/>
</dbReference>
<dbReference type="Gene3D" id="3.90.76.10">
    <property type="entry name" value="Dipeptide-binding Protein, Domain 1"/>
    <property type="match status" value="1"/>
</dbReference>
<dbReference type="SUPFAM" id="SSF53850">
    <property type="entry name" value="Periplasmic binding protein-like II"/>
    <property type="match status" value="1"/>
</dbReference>
<dbReference type="PANTHER" id="PTHR30290:SF10">
    <property type="entry name" value="PERIPLASMIC OLIGOPEPTIDE-BINDING PROTEIN-RELATED"/>
    <property type="match status" value="1"/>
</dbReference>
<evidence type="ECO:0000256" key="3">
    <source>
        <dbReference type="ARBA" id="ARBA00022448"/>
    </source>
</evidence>